<sequence length="99" mass="10287">MEFAIGSVVILSSMLLLAILSRISSANPDAAILRGEILPAMLSVLISTGLTVGALLMLFADEGYFASRTVELAVTAAVVIGSVWIIARFARSVKPGLPA</sequence>
<feature type="transmembrane region" description="Helical" evidence="1">
    <location>
        <begin position="72"/>
        <end position="90"/>
    </location>
</feature>
<keyword evidence="1" id="KW-0472">Membrane</keyword>
<dbReference type="RefSeq" id="WP_097108851.1">
    <property type="nucleotide sequence ID" value="NZ_OCPC01000005.1"/>
</dbReference>
<evidence type="ECO:0000313" key="2">
    <source>
        <dbReference type="EMBL" id="SOE18365.1"/>
    </source>
</evidence>
<feature type="transmembrane region" description="Helical" evidence="1">
    <location>
        <begin position="38"/>
        <end position="60"/>
    </location>
</feature>
<dbReference type="AlphaFoldDB" id="A0A286IE10"/>
<evidence type="ECO:0000256" key="1">
    <source>
        <dbReference type="SAM" id="Phobius"/>
    </source>
</evidence>
<dbReference type="Proteomes" id="UP000219465">
    <property type="component" value="Unassembled WGS sequence"/>
</dbReference>
<dbReference type="OrthoDB" id="8116808at2"/>
<organism evidence="2 3">
    <name type="scientific">Hoeflea halophila</name>
    <dbReference type="NCBI Taxonomy" id="714899"/>
    <lineage>
        <taxon>Bacteria</taxon>
        <taxon>Pseudomonadati</taxon>
        <taxon>Pseudomonadota</taxon>
        <taxon>Alphaproteobacteria</taxon>
        <taxon>Hyphomicrobiales</taxon>
        <taxon>Rhizobiaceae</taxon>
        <taxon>Hoeflea</taxon>
    </lineage>
</organism>
<proteinExistence type="predicted"/>
<accession>A0A286IE10</accession>
<reference evidence="3" key="1">
    <citation type="submission" date="2017-08" db="EMBL/GenBank/DDBJ databases">
        <authorList>
            <person name="Varghese N."/>
            <person name="Submissions S."/>
        </authorList>
    </citation>
    <scope>NUCLEOTIDE SEQUENCE [LARGE SCALE GENOMIC DNA]</scope>
    <source>
        <strain evidence="3">KCTC 23107</strain>
    </source>
</reference>
<keyword evidence="1" id="KW-1133">Transmembrane helix</keyword>
<keyword evidence="3" id="KW-1185">Reference proteome</keyword>
<name>A0A286IE10_9HYPH</name>
<protein>
    <submittedName>
        <fullName evidence="2">Uncharacterized protein</fullName>
    </submittedName>
</protein>
<gene>
    <name evidence="2" type="ORF">SAMN05877838_3287</name>
</gene>
<evidence type="ECO:0000313" key="3">
    <source>
        <dbReference type="Proteomes" id="UP000219465"/>
    </source>
</evidence>
<dbReference type="EMBL" id="OCPC01000005">
    <property type="protein sequence ID" value="SOE18365.1"/>
    <property type="molecule type" value="Genomic_DNA"/>
</dbReference>
<keyword evidence="1" id="KW-0812">Transmembrane</keyword>